<reference evidence="7 8" key="1">
    <citation type="submission" date="2018-08" db="EMBL/GenBank/DDBJ databases">
        <title>Genomic investigation of the strawberry pathogen Phytophthora fragariae indicates pathogenicity is determined by transcriptional variation in three key races.</title>
        <authorList>
            <person name="Adams T.M."/>
            <person name="Armitage A.D."/>
            <person name="Sobczyk M.K."/>
            <person name="Bates H.J."/>
            <person name="Dunwell J.M."/>
            <person name="Nellist C.F."/>
            <person name="Harrison R.J."/>
        </authorList>
    </citation>
    <scope>NUCLEOTIDE SEQUENCE [LARGE SCALE GENOMIC DNA]</scope>
    <source>
        <strain evidence="5 10">BC-23</strain>
        <strain evidence="2 7">NOV-5</strain>
        <strain evidence="4 8">NOV-71</strain>
        <strain evidence="6 11">NOV-77</strain>
        <strain evidence="3 12">ONT-3</strain>
        <strain evidence="1 9">SCRP245</strain>
    </source>
</reference>
<dbReference type="Proteomes" id="UP000460718">
    <property type="component" value="Unassembled WGS sequence"/>
</dbReference>
<dbReference type="EMBL" id="QXFY01003969">
    <property type="protein sequence ID" value="KAE9280694.1"/>
    <property type="molecule type" value="Genomic_DNA"/>
</dbReference>
<dbReference type="Proteomes" id="UP000488956">
    <property type="component" value="Unassembled WGS sequence"/>
</dbReference>
<evidence type="ECO:0000313" key="4">
    <source>
        <dbReference type="EMBL" id="KAE9097302.1"/>
    </source>
</evidence>
<dbReference type="Proteomes" id="UP000486351">
    <property type="component" value="Unassembled WGS sequence"/>
</dbReference>
<accession>A0A6A3QD71</accession>
<comment type="caution">
    <text evidence="2">The sequence shown here is derived from an EMBL/GenBank/DDBJ whole genome shotgun (WGS) entry which is preliminary data.</text>
</comment>
<evidence type="ECO:0000313" key="12">
    <source>
        <dbReference type="Proteomes" id="UP000488956"/>
    </source>
</evidence>
<organism evidence="2 7">
    <name type="scientific">Phytophthora fragariae</name>
    <dbReference type="NCBI Taxonomy" id="53985"/>
    <lineage>
        <taxon>Eukaryota</taxon>
        <taxon>Sar</taxon>
        <taxon>Stramenopiles</taxon>
        <taxon>Oomycota</taxon>
        <taxon>Peronosporomycetes</taxon>
        <taxon>Peronosporales</taxon>
        <taxon>Peronosporaceae</taxon>
        <taxon>Phytophthora</taxon>
    </lineage>
</organism>
<dbReference type="Proteomes" id="UP000440732">
    <property type="component" value="Unassembled WGS sequence"/>
</dbReference>
<evidence type="ECO:0000313" key="6">
    <source>
        <dbReference type="EMBL" id="KAE9280694.1"/>
    </source>
</evidence>
<dbReference type="Proteomes" id="UP000441208">
    <property type="component" value="Unassembled WGS sequence"/>
</dbReference>
<sequence>MPRSDFSPQVCDDCGDAPCEWEQYKKEIIGSRIRMLTSAHKRRAPRHAKRTLSQLYFYLKNGSLSKTIAIVVPRCVEKQIARLDDTIRRVCDAASPDAAAHTASRAERTLRELDVRASR</sequence>
<evidence type="ECO:0000313" key="9">
    <source>
        <dbReference type="Proteomes" id="UP000460718"/>
    </source>
</evidence>
<dbReference type="EMBL" id="QXGA01004473">
    <property type="protein sequence ID" value="KAE9073192.1"/>
    <property type="molecule type" value="Genomic_DNA"/>
</dbReference>
<dbReference type="EMBL" id="QXGC01002791">
    <property type="protein sequence ID" value="KAE9181762.1"/>
    <property type="molecule type" value="Genomic_DNA"/>
</dbReference>
<evidence type="ECO:0000313" key="2">
    <source>
        <dbReference type="EMBL" id="KAE9073192.1"/>
    </source>
</evidence>
<proteinExistence type="predicted"/>
<evidence type="ECO:0000313" key="3">
    <source>
        <dbReference type="EMBL" id="KAE9073366.1"/>
    </source>
</evidence>
<evidence type="ECO:0000313" key="1">
    <source>
        <dbReference type="EMBL" id="KAE8975720.1"/>
    </source>
</evidence>
<dbReference type="AlphaFoldDB" id="A0A6A3QD71"/>
<protein>
    <submittedName>
        <fullName evidence="2">Uncharacterized protein</fullName>
    </submittedName>
</protein>
<evidence type="ECO:0000313" key="11">
    <source>
        <dbReference type="Proteomes" id="UP000486351"/>
    </source>
</evidence>
<evidence type="ECO:0000313" key="7">
    <source>
        <dbReference type="Proteomes" id="UP000440732"/>
    </source>
</evidence>
<dbReference type="EMBL" id="QXFZ01001086">
    <property type="protein sequence ID" value="KAE9097302.1"/>
    <property type="molecule type" value="Genomic_DNA"/>
</dbReference>
<gene>
    <name evidence="5" type="ORF">PF004_g24436</name>
    <name evidence="2" type="ORF">PF006_g28791</name>
    <name evidence="4" type="ORF">PF007_g16674</name>
    <name evidence="6" type="ORF">PF008_g28077</name>
    <name evidence="3" type="ORF">PF010_g25100</name>
    <name evidence="1" type="ORF">PF011_g24352</name>
</gene>
<dbReference type="EMBL" id="QXFW01002752">
    <property type="protein sequence ID" value="KAE8975720.1"/>
    <property type="molecule type" value="Genomic_DNA"/>
</dbReference>
<evidence type="ECO:0000313" key="8">
    <source>
        <dbReference type="Proteomes" id="UP000441208"/>
    </source>
</evidence>
<dbReference type="Proteomes" id="UP000476176">
    <property type="component" value="Unassembled WGS sequence"/>
</dbReference>
<dbReference type="EMBL" id="QXFX01002820">
    <property type="protein sequence ID" value="KAE9073366.1"/>
    <property type="molecule type" value="Genomic_DNA"/>
</dbReference>
<name>A0A6A3QD71_9STRA</name>
<evidence type="ECO:0000313" key="5">
    <source>
        <dbReference type="EMBL" id="KAE9181762.1"/>
    </source>
</evidence>
<evidence type="ECO:0000313" key="10">
    <source>
        <dbReference type="Proteomes" id="UP000476176"/>
    </source>
</evidence>